<protein>
    <submittedName>
        <fullName evidence="1">Uncharacterized protein</fullName>
    </submittedName>
</protein>
<comment type="caution">
    <text evidence="1">The sequence shown here is derived from an EMBL/GenBank/DDBJ whole genome shotgun (WGS) entry which is preliminary data.</text>
</comment>
<proteinExistence type="predicted"/>
<evidence type="ECO:0000313" key="2">
    <source>
        <dbReference type="Proteomes" id="UP001283361"/>
    </source>
</evidence>
<organism evidence="1 2">
    <name type="scientific">Elysia crispata</name>
    <name type="common">lettuce slug</name>
    <dbReference type="NCBI Taxonomy" id="231223"/>
    <lineage>
        <taxon>Eukaryota</taxon>
        <taxon>Metazoa</taxon>
        <taxon>Spiralia</taxon>
        <taxon>Lophotrochozoa</taxon>
        <taxon>Mollusca</taxon>
        <taxon>Gastropoda</taxon>
        <taxon>Heterobranchia</taxon>
        <taxon>Euthyneura</taxon>
        <taxon>Panpulmonata</taxon>
        <taxon>Sacoglossa</taxon>
        <taxon>Placobranchoidea</taxon>
        <taxon>Plakobranchidae</taxon>
        <taxon>Elysia</taxon>
    </lineage>
</organism>
<evidence type="ECO:0000313" key="1">
    <source>
        <dbReference type="EMBL" id="KAK3739337.1"/>
    </source>
</evidence>
<dbReference type="Proteomes" id="UP001283361">
    <property type="component" value="Unassembled WGS sequence"/>
</dbReference>
<reference evidence="1" key="1">
    <citation type="journal article" date="2023" name="G3 (Bethesda)">
        <title>A reference genome for the long-term kleptoplast-retaining sea slug Elysia crispata morphotype clarki.</title>
        <authorList>
            <person name="Eastman K.E."/>
            <person name="Pendleton A.L."/>
            <person name="Shaikh M.A."/>
            <person name="Suttiyut T."/>
            <person name="Ogas R."/>
            <person name="Tomko P."/>
            <person name="Gavelis G."/>
            <person name="Widhalm J.R."/>
            <person name="Wisecaver J.H."/>
        </authorList>
    </citation>
    <scope>NUCLEOTIDE SEQUENCE</scope>
    <source>
        <strain evidence="1">ECLA1</strain>
    </source>
</reference>
<name>A0AAE0YB10_9GAST</name>
<accession>A0AAE0YB10</accession>
<keyword evidence="2" id="KW-1185">Reference proteome</keyword>
<dbReference type="EMBL" id="JAWDGP010006539">
    <property type="protein sequence ID" value="KAK3739337.1"/>
    <property type="molecule type" value="Genomic_DNA"/>
</dbReference>
<dbReference type="AlphaFoldDB" id="A0AAE0YB10"/>
<gene>
    <name evidence="1" type="ORF">RRG08_041658</name>
</gene>
<sequence>MGKVLPRNICNLLYDRFVLGLSVEQHKDYRSAKLTVEVKSEVIAEQNKHLMSVTAERSFYQSCVVLKRTAEARGITMLEPSPSCSKSVSFRYSFDYAQQVHLPSNPLHCPLQPGPIYFLILASAEYSMSAVKPSPSKSISQLMRACVVGKVAMT</sequence>